<dbReference type="GO" id="GO:0010143">
    <property type="term" value="P:cutin biosynthetic process"/>
    <property type="evidence" value="ECO:0007669"/>
    <property type="project" value="TreeGrafter"/>
</dbReference>
<evidence type="ECO:0000256" key="5">
    <source>
        <dbReference type="ARBA" id="ARBA00022989"/>
    </source>
</evidence>
<dbReference type="Gene3D" id="3.40.50.1000">
    <property type="entry name" value="HAD superfamily/HAD-like"/>
    <property type="match status" value="1"/>
</dbReference>
<dbReference type="InterPro" id="IPR023214">
    <property type="entry name" value="HAD_sf"/>
</dbReference>
<dbReference type="GO" id="GO:0090447">
    <property type="term" value="F:glycerol-3-phosphate 2-O-acyltransferase activity"/>
    <property type="evidence" value="ECO:0007669"/>
    <property type="project" value="TreeGrafter"/>
</dbReference>
<dbReference type="Pfam" id="PF01553">
    <property type="entry name" value="Acyltransferase"/>
    <property type="match status" value="1"/>
</dbReference>
<evidence type="ECO:0000256" key="3">
    <source>
        <dbReference type="ARBA" id="ARBA00022679"/>
    </source>
</evidence>
<dbReference type="AlphaFoldDB" id="A0A8T2TAD0"/>
<proteinExistence type="inferred from homology"/>
<evidence type="ECO:0000256" key="2">
    <source>
        <dbReference type="ARBA" id="ARBA00007937"/>
    </source>
</evidence>
<feature type="domain" description="Phospholipid/glycerol acyltransferase" evidence="7">
    <location>
        <begin position="316"/>
        <end position="418"/>
    </location>
</feature>
<keyword evidence="9" id="KW-1185">Reference proteome</keyword>
<sequence>MMTIDDTVSERFLDITNCPAKDRQGEAAVVSLNGCLLRSQHAFPYFMLLALEAGGPVRAFVLVLLCPLLWCMEHLFGCHKLAFELLIFVAMAGIRLSDVAGVSKAVLPKFFLEDMDNRVYRLLASCGRRYILTSYPTVMVEYFLKEHVGVDGVWGTELQVSKRGYCTGFVVRKQQPSDTLMWGKRKAEELRRVFDQRAADVGVGNASLEDLDYLLLCKEAYVVRRRQDEGDFVPREQYRKPLVFHDGRLVVLPTPAMALTYTLWLPFGLMLAVVRILITMCLPIELGVPCAALVGMRIRVKGAPPLPLPKGEKQGLMFVCTHRTLLDATIMCVGLRRKVSALTYSVSRFSEFISPIKCVPLTRDRQQDARLIGNLLELGKDVFVCPEGTTCREPYLLRFSSLFAELTEHIALVATRVENSMFWGTSARGYKALDPVFFLMNPSPLYAIMFLDRLRKDQTVAGGKTSVEVAKTVQMQLAEVLGFQCTEFTRKDKYTILAGNDGTVKDKRFTPTPSAAIVRGNDDDKSF</sequence>
<dbReference type="OrthoDB" id="1854593at2759"/>
<organism evidence="8 9">
    <name type="scientific">Ceratopteris richardii</name>
    <name type="common">Triangle waterfern</name>
    <dbReference type="NCBI Taxonomy" id="49495"/>
    <lineage>
        <taxon>Eukaryota</taxon>
        <taxon>Viridiplantae</taxon>
        <taxon>Streptophyta</taxon>
        <taxon>Embryophyta</taxon>
        <taxon>Tracheophyta</taxon>
        <taxon>Polypodiopsida</taxon>
        <taxon>Polypodiidae</taxon>
        <taxon>Polypodiales</taxon>
        <taxon>Pteridineae</taxon>
        <taxon>Pteridaceae</taxon>
        <taxon>Parkerioideae</taxon>
        <taxon>Ceratopteris</taxon>
    </lineage>
</organism>
<comment type="subcellular location">
    <subcellularLocation>
        <location evidence="1">Membrane</location>
        <topology evidence="1">Multi-pass membrane protein</topology>
    </subcellularLocation>
</comment>
<reference evidence="8" key="1">
    <citation type="submission" date="2021-08" db="EMBL/GenBank/DDBJ databases">
        <title>WGS assembly of Ceratopteris richardii.</title>
        <authorList>
            <person name="Marchant D.B."/>
            <person name="Chen G."/>
            <person name="Jenkins J."/>
            <person name="Shu S."/>
            <person name="Leebens-Mack J."/>
            <person name="Grimwood J."/>
            <person name="Schmutz J."/>
            <person name="Soltis P."/>
            <person name="Soltis D."/>
            <person name="Chen Z.-H."/>
        </authorList>
    </citation>
    <scope>NUCLEOTIDE SEQUENCE</scope>
    <source>
        <strain evidence="8">Whitten #5841</strain>
        <tissue evidence="8">Leaf</tissue>
    </source>
</reference>
<keyword evidence="4" id="KW-0812">Transmembrane</keyword>
<dbReference type="Pfam" id="PF23270">
    <property type="entry name" value="HAD_RAM2_N"/>
    <property type="match status" value="1"/>
</dbReference>
<evidence type="ECO:0000256" key="4">
    <source>
        <dbReference type="ARBA" id="ARBA00022692"/>
    </source>
</evidence>
<comment type="caution">
    <text evidence="8">The sequence shown here is derived from an EMBL/GenBank/DDBJ whole genome shotgun (WGS) entry which is preliminary data.</text>
</comment>
<dbReference type="CDD" id="cd06551">
    <property type="entry name" value="LPLAT"/>
    <property type="match status" value="1"/>
</dbReference>
<dbReference type="SUPFAM" id="SSF69593">
    <property type="entry name" value="Glycerol-3-phosphate (1)-acyltransferase"/>
    <property type="match status" value="1"/>
</dbReference>
<dbReference type="PANTHER" id="PTHR15486:SF0">
    <property type="entry name" value="GLYCEROL-3-PHOSPHATE ACYLTRANSFERASE 1"/>
    <property type="match status" value="1"/>
</dbReference>
<comment type="similarity">
    <text evidence="2">Belongs to the GPAT/DAPAT family.</text>
</comment>
<name>A0A8T2TAD0_CERRI</name>
<accession>A0A8T2TAD0</accession>
<dbReference type="InterPro" id="IPR056462">
    <property type="entry name" value="HAD_RAM2/GPAT1-8"/>
</dbReference>
<protein>
    <recommendedName>
        <fullName evidence="7">Phospholipid/glycerol acyltransferase domain-containing protein</fullName>
    </recommendedName>
</protein>
<dbReference type="Proteomes" id="UP000825935">
    <property type="component" value="Chromosome 14"/>
</dbReference>
<dbReference type="EMBL" id="CM035419">
    <property type="protein sequence ID" value="KAH7416476.1"/>
    <property type="molecule type" value="Genomic_DNA"/>
</dbReference>
<evidence type="ECO:0000313" key="8">
    <source>
        <dbReference type="EMBL" id="KAH7416476.1"/>
    </source>
</evidence>
<keyword evidence="6" id="KW-0472">Membrane</keyword>
<evidence type="ECO:0000313" key="9">
    <source>
        <dbReference type="Proteomes" id="UP000825935"/>
    </source>
</evidence>
<dbReference type="GO" id="GO:0016791">
    <property type="term" value="F:phosphatase activity"/>
    <property type="evidence" value="ECO:0007669"/>
    <property type="project" value="TreeGrafter"/>
</dbReference>
<dbReference type="OMA" id="EVLGFQC"/>
<dbReference type="InterPro" id="IPR002123">
    <property type="entry name" value="Plipid/glycerol_acylTrfase"/>
</dbReference>
<dbReference type="SMART" id="SM00563">
    <property type="entry name" value="PlsC"/>
    <property type="match status" value="1"/>
</dbReference>
<evidence type="ECO:0000259" key="7">
    <source>
        <dbReference type="SMART" id="SM00563"/>
    </source>
</evidence>
<dbReference type="GO" id="GO:0016020">
    <property type="term" value="C:membrane"/>
    <property type="evidence" value="ECO:0007669"/>
    <property type="project" value="UniProtKB-SubCell"/>
</dbReference>
<dbReference type="PANTHER" id="PTHR15486">
    <property type="entry name" value="ANCIENT UBIQUITOUS PROTEIN"/>
    <property type="match status" value="1"/>
</dbReference>
<keyword evidence="5" id="KW-1133">Transmembrane helix</keyword>
<evidence type="ECO:0000256" key="6">
    <source>
        <dbReference type="ARBA" id="ARBA00023136"/>
    </source>
</evidence>
<gene>
    <name evidence="8" type="ORF">KP509_14G093200</name>
</gene>
<evidence type="ECO:0000256" key="1">
    <source>
        <dbReference type="ARBA" id="ARBA00004141"/>
    </source>
</evidence>
<keyword evidence="3" id="KW-0808">Transferase</keyword>